<organism evidence="2 3">
    <name type="scientific">Ceratobasidium theobromae</name>
    <dbReference type="NCBI Taxonomy" id="1582974"/>
    <lineage>
        <taxon>Eukaryota</taxon>
        <taxon>Fungi</taxon>
        <taxon>Dikarya</taxon>
        <taxon>Basidiomycota</taxon>
        <taxon>Agaricomycotina</taxon>
        <taxon>Agaricomycetes</taxon>
        <taxon>Cantharellales</taxon>
        <taxon>Ceratobasidiaceae</taxon>
        <taxon>Ceratobasidium</taxon>
    </lineage>
</organism>
<sequence>MPFGAKSTGENLGLFAVCVDVIHDTHFSSFGGSRSCRSGSRQGVSRPRDPRDGFHKAFCKEMIGGDFEDQDLVEQSRITGFLFFVLSLSAFVSALPAYSHDSYNNAPAPGSYGQPSKSDVVVGAIAKLDVDVRAAVAALVECKAVADVKGHVDVIVKHVHTCADALVGVGAKIDVEATVKTDITAKIAALIILIVKACVDVSVRLGLKAVIGIFAQLDVCIKLLLVNLAGCIEGSVGLVAKIVAASCVDLLARLKFDLCLKVLALAKL</sequence>
<keyword evidence="3" id="KW-1185">Reference proteome</keyword>
<comment type="caution">
    <text evidence="2">The sequence shown here is derived from an EMBL/GenBank/DDBJ whole genome shotgun (WGS) entry which is preliminary data.</text>
</comment>
<dbReference type="AlphaFoldDB" id="A0A5N5QA68"/>
<protein>
    <submittedName>
        <fullName evidence="2">Transmembrane protein</fullName>
    </submittedName>
</protein>
<accession>A0A5N5QA68</accession>
<keyword evidence="2" id="KW-0472">Membrane</keyword>
<evidence type="ECO:0000313" key="3">
    <source>
        <dbReference type="Proteomes" id="UP000383932"/>
    </source>
</evidence>
<dbReference type="Proteomes" id="UP000383932">
    <property type="component" value="Unassembled WGS sequence"/>
</dbReference>
<keyword evidence="2" id="KW-0812">Transmembrane</keyword>
<reference evidence="2 3" key="1">
    <citation type="journal article" date="2019" name="Fungal Biol. Biotechnol.">
        <title>Draft genome sequence of fastidious pathogen Ceratobasidium theobromae, which causes vascular-streak dieback in Theobroma cacao.</title>
        <authorList>
            <person name="Ali S.S."/>
            <person name="Asman A."/>
            <person name="Shao J."/>
            <person name="Firmansyah A.P."/>
            <person name="Susilo A.W."/>
            <person name="Rosmana A."/>
            <person name="McMahon P."/>
            <person name="Junaid M."/>
            <person name="Guest D."/>
            <person name="Kheng T.Y."/>
            <person name="Meinhardt L.W."/>
            <person name="Bailey B.A."/>
        </authorList>
    </citation>
    <scope>NUCLEOTIDE SEQUENCE [LARGE SCALE GENOMIC DNA]</scope>
    <source>
        <strain evidence="2 3">CT2</strain>
    </source>
</reference>
<dbReference type="OrthoDB" id="3265927at2759"/>
<evidence type="ECO:0000313" key="2">
    <source>
        <dbReference type="EMBL" id="KAB5588291.1"/>
    </source>
</evidence>
<proteinExistence type="predicted"/>
<name>A0A5N5QA68_9AGAM</name>
<feature type="compositionally biased region" description="Low complexity" evidence="1">
    <location>
        <begin position="30"/>
        <end position="45"/>
    </location>
</feature>
<dbReference type="EMBL" id="SSOP01000499">
    <property type="protein sequence ID" value="KAB5588291.1"/>
    <property type="molecule type" value="Genomic_DNA"/>
</dbReference>
<evidence type="ECO:0000256" key="1">
    <source>
        <dbReference type="SAM" id="MobiDB-lite"/>
    </source>
</evidence>
<gene>
    <name evidence="2" type="ORF">CTheo_8268</name>
</gene>
<feature type="region of interest" description="Disordered" evidence="1">
    <location>
        <begin position="30"/>
        <end position="52"/>
    </location>
</feature>